<evidence type="ECO:0000259" key="3">
    <source>
        <dbReference type="PROSITE" id="PS50943"/>
    </source>
</evidence>
<dbReference type="Proteomes" id="UP000305948">
    <property type="component" value="Unassembled WGS sequence"/>
</dbReference>
<dbReference type="GO" id="GO:0003677">
    <property type="term" value="F:DNA binding"/>
    <property type="evidence" value="ECO:0007669"/>
    <property type="project" value="InterPro"/>
</dbReference>
<evidence type="ECO:0000313" key="5">
    <source>
        <dbReference type="Proteomes" id="UP000305948"/>
    </source>
</evidence>
<sequence>MAPDPRCTALRAAKDKKGMSYSEIAKQMGESEQRVIDICTGTATATDKEFNQLAEVLDIKNPPHDAAHVTQ</sequence>
<evidence type="ECO:0000256" key="1">
    <source>
        <dbReference type="ARBA" id="ARBA00009802"/>
    </source>
</evidence>
<keyword evidence="5" id="KW-1185">Reference proteome</keyword>
<dbReference type="Gene3D" id="1.10.260.40">
    <property type="entry name" value="lambda repressor-like DNA-binding domains"/>
    <property type="match status" value="1"/>
</dbReference>
<gene>
    <name evidence="4" type="ORF">OE88DRAFT_1735924</name>
</gene>
<dbReference type="SMART" id="SM00530">
    <property type="entry name" value="HTH_XRE"/>
    <property type="match status" value="1"/>
</dbReference>
<evidence type="ECO:0000313" key="4">
    <source>
        <dbReference type="EMBL" id="TFK50352.1"/>
    </source>
</evidence>
<dbReference type="Pfam" id="PF01381">
    <property type="entry name" value="HTH_3"/>
    <property type="match status" value="1"/>
</dbReference>
<organism evidence="4 5">
    <name type="scientific">Heliocybe sulcata</name>
    <dbReference type="NCBI Taxonomy" id="5364"/>
    <lineage>
        <taxon>Eukaryota</taxon>
        <taxon>Fungi</taxon>
        <taxon>Dikarya</taxon>
        <taxon>Basidiomycota</taxon>
        <taxon>Agaricomycotina</taxon>
        <taxon>Agaricomycetes</taxon>
        <taxon>Gloeophyllales</taxon>
        <taxon>Gloeophyllaceae</taxon>
        <taxon>Heliocybe</taxon>
    </lineage>
</organism>
<evidence type="ECO:0000256" key="2">
    <source>
        <dbReference type="ARBA" id="ARBA00035107"/>
    </source>
</evidence>
<reference evidence="4 5" key="1">
    <citation type="journal article" date="2019" name="Nat. Ecol. Evol.">
        <title>Megaphylogeny resolves global patterns of mushroom evolution.</title>
        <authorList>
            <person name="Varga T."/>
            <person name="Krizsan K."/>
            <person name="Foldi C."/>
            <person name="Dima B."/>
            <person name="Sanchez-Garcia M."/>
            <person name="Sanchez-Ramirez S."/>
            <person name="Szollosi G.J."/>
            <person name="Szarkandi J.G."/>
            <person name="Papp V."/>
            <person name="Albert L."/>
            <person name="Andreopoulos W."/>
            <person name="Angelini C."/>
            <person name="Antonin V."/>
            <person name="Barry K.W."/>
            <person name="Bougher N.L."/>
            <person name="Buchanan P."/>
            <person name="Buyck B."/>
            <person name="Bense V."/>
            <person name="Catcheside P."/>
            <person name="Chovatia M."/>
            <person name="Cooper J."/>
            <person name="Damon W."/>
            <person name="Desjardin D."/>
            <person name="Finy P."/>
            <person name="Geml J."/>
            <person name="Haridas S."/>
            <person name="Hughes K."/>
            <person name="Justo A."/>
            <person name="Karasinski D."/>
            <person name="Kautmanova I."/>
            <person name="Kiss B."/>
            <person name="Kocsube S."/>
            <person name="Kotiranta H."/>
            <person name="LaButti K.M."/>
            <person name="Lechner B.E."/>
            <person name="Liimatainen K."/>
            <person name="Lipzen A."/>
            <person name="Lukacs Z."/>
            <person name="Mihaltcheva S."/>
            <person name="Morgado L.N."/>
            <person name="Niskanen T."/>
            <person name="Noordeloos M.E."/>
            <person name="Ohm R.A."/>
            <person name="Ortiz-Santana B."/>
            <person name="Ovrebo C."/>
            <person name="Racz N."/>
            <person name="Riley R."/>
            <person name="Savchenko A."/>
            <person name="Shiryaev A."/>
            <person name="Soop K."/>
            <person name="Spirin V."/>
            <person name="Szebenyi C."/>
            <person name="Tomsovsky M."/>
            <person name="Tulloss R.E."/>
            <person name="Uehling J."/>
            <person name="Grigoriev I.V."/>
            <person name="Vagvolgyi C."/>
            <person name="Papp T."/>
            <person name="Martin F.M."/>
            <person name="Miettinen O."/>
            <person name="Hibbett D.S."/>
            <person name="Nagy L.G."/>
        </authorList>
    </citation>
    <scope>NUCLEOTIDE SEQUENCE [LARGE SCALE GENOMIC DNA]</scope>
    <source>
        <strain evidence="4 5">OMC1185</strain>
    </source>
</reference>
<proteinExistence type="inferred from homology"/>
<dbReference type="PROSITE" id="PS50943">
    <property type="entry name" value="HTH_CROC1"/>
    <property type="match status" value="1"/>
</dbReference>
<dbReference type="OrthoDB" id="3226546at2759"/>
<dbReference type="AlphaFoldDB" id="A0A5C3N002"/>
<dbReference type="InterPro" id="IPR001387">
    <property type="entry name" value="Cro/C1-type_HTH"/>
</dbReference>
<feature type="domain" description="HTH cro/C1-type" evidence="3">
    <location>
        <begin position="10"/>
        <end position="66"/>
    </location>
</feature>
<comment type="function">
    <text evidence="2">Transcriptional coactivator that stimulates GCN4-dependent transcriptional activity by bridging the DNA-binding region of GCN4 and TBP (SPT15), thereby recruiting TBP to GCN4-bound promoters. Involved in induction of the ribosome quality control (RQC) pathway; a pathway that degrades nascent peptide chains during problematic translation. Required to prevent stalled ribosomes from frameshifting.</text>
</comment>
<accession>A0A5C3N002</accession>
<dbReference type="CDD" id="cd00093">
    <property type="entry name" value="HTH_XRE"/>
    <property type="match status" value="1"/>
</dbReference>
<name>A0A5C3N002_9AGAM</name>
<dbReference type="SUPFAM" id="SSF47413">
    <property type="entry name" value="lambda repressor-like DNA-binding domains"/>
    <property type="match status" value="1"/>
</dbReference>
<comment type="similarity">
    <text evidence="1">Belongs to the MBF1 family.</text>
</comment>
<protein>
    <recommendedName>
        <fullName evidence="3">HTH cro/C1-type domain-containing protein</fullName>
    </recommendedName>
</protein>
<dbReference type="EMBL" id="ML213513">
    <property type="protein sequence ID" value="TFK50352.1"/>
    <property type="molecule type" value="Genomic_DNA"/>
</dbReference>
<dbReference type="InterPro" id="IPR010982">
    <property type="entry name" value="Lambda_DNA-bd_dom_sf"/>
</dbReference>